<keyword evidence="2" id="KW-1185">Reference proteome</keyword>
<name>A0ABP0I5N1_9DINO</name>
<dbReference type="CDD" id="cd02440">
    <property type="entry name" value="AdoMet_MTases"/>
    <property type="match status" value="1"/>
</dbReference>
<protein>
    <submittedName>
        <fullName evidence="1">Uncharacterized protein</fullName>
    </submittedName>
</protein>
<accession>A0ABP0I5N1</accession>
<proteinExistence type="predicted"/>
<feature type="non-terminal residue" evidence="1">
    <location>
        <position position="1"/>
    </location>
</feature>
<feature type="non-terminal residue" evidence="1">
    <location>
        <position position="205"/>
    </location>
</feature>
<comment type="caution">
    <text evidence="1">The sequence shown here is derived from an EMBL/GenBank/DDBJ whole genome shotgun (WGS) entry which is preliminary data.</text>
</comment>
<organism evidence="1 2">
    <name type="scientific">Durusdinium trenchii</name>
    <dbReference type="NCBI Taxonomy" id="1381693"/>
    <lineage>
        <taxon>Eukaryota</taxon>
        <taxon>Sar</taxon>
        <taxon>Alveolata</taxon>
        <taxon>Dinophyceae</taxon>
        <taxon>Suessiales</taxon>
        <taxon>Symbiodiniaceae</taxon>
        <taxon>Durusdinium</taxon>
    </lineage>
</organism>
<gene>
    <name evidence="1" type="ORF">SCF082_LOCUS5260</name>
</gene>
<dbReference type="InterPro" id="IPR029063">
    <property type="entry name" value="SAM-dependent_MTases_sf"/>
</dbReference>
<evidence type="ECO:0000313" key="2">
    <source>
        <dbReference type="Proteomes" id="UP001642464"/>
    </source>
</evidence>
<dbReference type="EMBL" id="CAXAMM010002821">
    <property type="protein sequence ID" value="CAK8997583.1"/>
    <property type="molecule type" value="Genomic_DNA"/>
</dbReference>
<evidence type="ECO:0000313" key="1">
    <source>
        <dbReference type="EMBL" id="CAK8997583.1"/>
    </source>
</evidence>
<dbReference type="Gene3D" id="3.40.50.150">
    <property type="entry name" value="Vaccinia Virus protein VP39"/>
    <property type="match status" value="1"/>
</dbReference>
<dbReference type="Proteomes" id="UP001642464">
    <property type="component" value="Unassembled WGS sequence"/>
</dbReference>
<dbReference type="SUPFAM" id="SSF53335">
    <property type="entry name" value="S-adenosyl-L-methionine-dependent methyltransferases"/>
    <property type="match status" value="1"/>
</dbReference>
<reference evidence="1 2" key="1">
    <citation type="submission" date="2024-02" db="EMBL/GenBank/DDBJ databases">
        <authorList>
            <person name="Chen Y."/>
            <person name="Shah S."/>
            <person name="Dougan E. K."/>
            <person name="Thang M."/>
            <person name="Chan C."/>
        </authorList>
    </citation>
    <scope>NUCLEOTIDE SEQUENCE [LARGE SCALE GENOMIC DNA]</scope>
</reference>
<sequence length="205" mass="23284">DPVFRWLAKVLRGRWAGEVLDAGTGPDSLQWLATAGREAESLTAVTACEGMFATLEDESCDFLDSARDQVLLGNWKDKDFLWGKSYDLVLADYLLGAVDHFAPFFQVGLLKRLAELTKPSGLLVLVGKEPEELRSSDEISQLALDVENFRDAVMILGRQRPYREMPRSWCSQQLWSLNFELVKGRVFPRRLTTAKVMRNLDWAEE</sequence>